<evidence type="ECO:0000313" key="2">
    <source>
        <dbReference type="Proteomes" id="UP000244682"/>
    </source>
</evidence>
<name>A0AAU8ZN28_MORMO</name>
<proteinExistence type="predicted"/>
<dbReference type="Proteomes" id="UP000244682">
    <property type="component" value="Chromosome"/>
</dbReference>
<organism evidence="1 2">
    <name type="scientific">Morganella morganii</name>
    <name type="common">Proteus morganii</name>
    <dbReference type="NCBI Taxonomy" id="582"/>
    <lineage>
        <taxon>Bacteria</taxon>
        <taxon>Pseudomonadati</taxon>
        <taxon>Pseudomonadota</taxon>
        <taxon>Gammaproteobacteria</taxon>
        <taxon>Enterobacterales</taxon>
        <taxon>Morganellaceae</taxon>
        <taxon>Morganella</taxon>
    </lineage>
</organism>
<evidence type="ECO:0000313" key="1">
    <source>
        <dbReference type="EMBL" id="AWC93612.1"/>
    </source>
</evidence>
<gene>
    <name evidence="1" type="ORF">AM380_08215</name>
</gene>
<protein>
    <submittedName>
        <fullName evidence="1">Uncharacterized protein</fullName>
    </submittedName>
</protein>
<dbReference type="EMBL" id="CP028956">
    <property type="protein sequence ID" value="AWC93612.1"/>
    <property type="molecule type" value="Genomic_DNA"/>
</dbReference>
<sequence>MALSDIAARNAKPGKKMYKLTDDQDFFPLVNYILVLKNFRSRTGDLNLGGGMQNFKTTYEDKMICFSKKKVMLLCKRNNNSGWYGDIFNTKGHFLWHILFIWFYEVRIRD</sequence>
<reference evidence="1 2" key="1">
    <citation type="submission" date="2018-04" db="EMBL/GenBank/DDBJ databases">
        <title>Whole genome sequencing of Morganella morganii AR_0133.</title>
        <authorList>
            <person name="Conlan S."/>
            <person name="Thomas P.J."/>
            <person name="Mullikin J."/>
            <person name="Frank K.M."/>
            <person name="Segre J.A."/>
        </authorList>
    </citation>
    <scope>NUCLEOTIDE SEQUENCE [LARGE SCALE GENOMIC DNA]</scope>
    <source>
        <strain evidence="1 2">AR_0133</strain>
    </source>
</reference>
<dbReference type="AlphaFoldDB" id="A0AAU8ZN28"/>
<dbReference type="RefSeq" id="WP_108655990.1">
    <property type="nucleotide sequence ID" value="NZ_CP028956.1"/>
</dbReference>
<accession>A0AAU8ZN28</accession>